<dbReference type="Pfam" id="PF25372">
    <property type="entry name" value="DUF7885"/>
    <property type="match status" value="1"/>
</dbReference>
<keyword evidence="4" id="KW-0170">Cobalt</keyword>
<proteinExistence type="predicted"/>
<dbReference type="GO" id="GO:0008998">
    <property type="term" value="F:ribonucleoside-triphosphate reductase (thioredoxin) activity"/>
    <property type="evidence" value="ECO:0007669"/>
    <property type="project" value="UniProtKB-EC"/>
</dbReference>
<dbReference type="InterPro" id="IPR036047">
    <property type="entry name" value="F-box-like_dom_sf"/>
</dbReference>
<name>A0ABQ9YME4_9EUKA</name>
<gene>
    <name evidence="6" type="ORF">BLNAU_14</name>
</gene>
<evidence type="ECO:0000259" key="5">
    <source>
        <dbReference type="Pfam" id="PF25372"/>
    </source>
</evidence>
<reference evidence="6 7" key="1">
    <citation type="journal article" date="2022" name="bioRxiv">
        <title>Genomics of Preaxostyla Flagellates Illuminates Evolutionary Transitions and the Path Towards Mitochondrial Loss.</title>
        <authorList>
            <person name="Novak L.V.F."/>
            <person name="Treitli S.C."/>
            <person name="Pyrih J."/>
            <person name="Halakuc P."/>
            <person name="Pipaliya S.V."/>
            <person name="Vacek V."/>
            <person name="Brzon O."/>
            <person name="Soukal P."/>
            <person name="Eme L."/>
            <person name="Dacks J.B."/>
            <person name="Karnkowska A."/>
            <person name="Elias M."/>
            <person name="Hampl V."/>
        </authorList>
    </citation>
    <scope>NUCLEOTIDE SEQUENCE [LARGE SCALE GENOMIC DNA]</scope>
    <source>
        <strain evidence="6">NAU3</strain>
        <tissue evidence="6">Gut</tissue>
    </source>
</reference>
<dbReference type="SUPFAM" id="SSF52047">
    <property type="entry name" value="RNI-like"/>
    <property type="match status" value="1"/>
</dbReference>
<dbReference type="PANTHER" id="PTHR43371:SF1">
    <property type="entry name" value="RIBONUCLEOSIDE-DIPHOSPHATE REDUCTASE"/>
    <property type="match status" value="1"/>
</dbReference>
<dbReference type="EMBL" id="JARBJD010000001">
    <property type="protein sequence ID" value="KAK2964714.1"/>
    <property type="molecule type" value="Genomic_DNA"/>
</dbReference>
<dbReference type="InterPro" id="IPR057207">
    <property type="entry name" value="FBXL15_LRR"/>
</dbReference>
<dbReference type="PANTHER" id="PTHR43371">
    <property type="entry name" value="VITAMIN B12-DEPENDENT RIBONUCLEOTIDE REDUCTASE"/>
    <property type="match status" value="1"/>
</dbReference>
<dbReference type="Gene3D" id="3.90.1390.10">
    <property type="entry name" value="b-12 dependent (class ii) ribonucleotide reductase, chain A, domain 3"/>
    <property type="match status" value="1"/>
</dbReference>
<keyword evidence="2" id="KW-0846">Cobalamin</keyword>
<dbReference type="Proteomes" id="UP001281761">
    <property type="component" value="Unassembled WGS sequence"/>
</dbReference>
<dbReference type="CDD" id="cd09917">
    <property type="entry name" value="F-box_SF"/>
    <property type="match status" value="1"/>
</dbReference>
<evidence type="ECO:0000313" key="7">
    <source>
        <dbReference type="Proteomes" id="UP001281761"/>
    </source>
</evidence>
<keyword evidence="3 6" id="KW-0560">Oxidoreductase</keyword>
<dbReference type="InterPro" id="IPR006553">
    <property type="entry name" value="Leu-rich_rpt_Cys-con_subtyp"/>
</dbReference>
<sequence>MLVDTPPSNSSPLTSLSDDILLRILGMVSCDLVDVLNLQCVCRRFKQSVYCLQALNLGYLSHILTEDRLSQLFATYPHLKMLDLSSCSCFSTTVAKSFSRLQDLSHLYLNTCSTLDDTIFCEIIKETPNLVHLEIDYCHRLTNHSLQAIAVNLPSLKTLSCTSCVLFTDEGLTPILQNLSLNVLILWNCTAFTSRSLQYLQTQRSLTKLNLANVRGIRDSDLYPLWATNTNLSELVLVGCHGLTNDSFMFPPTFYLKHLTYINLWNCVRLDDTAIIELVTRTPNLETLNLEAVTSITDASITALCRCCPLLQQLNLWGCRNLTSTSMNSISTHLHNLEELNLSSLSCVTSSSVLAILAANPSLVTLNISNCPSLENSFLSDLINKFSHKALSANYKVDNSNGLAIGSQIMSDIVFYRTYANTLSNGHKETFQETVERVENMHIQKFPSHFYEIHQAFKKVSEKKVVPSMRSMQYGGTAIKNANTRMFNCAFTNITSFRDFGDILFLLCCGVGCGYSVQRRHVSQLPVIKEGGKFTVQIPDSKEGWAESLIFLLRNPAITFDYALIRPRGAPLSSGGTASGPETLQIMHNNIRSILMNAIGRQLRPLEVHDILCMVGDLIVSGGSRRSALISLFDHDEQEMMECKKGWDWFQSHPYRARSNNSAVLVRSEPDFNQNLEKVVRMCLENQTGEPGVFLTNDPDYGTNPCAEISLRSKQMCNLTEVNTSVCHTKEEFLEAVQAATIIGTLQASYTDFTYVQPEWKANCDEDALLGVSLTGISQNWALLSSDNGQLLEDAAKLAKATNIEWAAKLGIKPAARVCTVKPSGTTSALLATTSGIHAAHAPYYLRRVRMETDSPLSTYFLSLIHNKQVLPSDTLKTIADTADATEQVLGLPVLETDVYARRTAEKSGDGATNVVITMPIKMKGAIVRDEESAVEILNRAGLIHRHYIQPAHTSGPNFHNVSLTVNYKPGEEEGILKWMLENTDIYSGISLFPDMSGGTVYPQLPFEDIDEETYKKWVAVWEKVGEMAERTVEIEQKEVEKDVRVRDTAAAVRAGMTRIAWNPNAIDTRKDILACAGGNCEYV</sequence>
<evidence type="ECO:0000256" key="3">
    <source>
        <dbReference type="ARBA" id="ARBA00023002"/>
    </source>
</evidence>
<evidence type="ECO:0000256" key="4">
    <source>
        <dbReference type="ARBA" id="ARBA00023285"/>
    </source>
</evidence>
<dbReference type="EC" id="1.17.4.2" evidence="6"/>
<dbReference type="InterPro" id="IPR032675">
    <property type="entry name" value="LRR_dom_sf"/>
</dbReference>
<comment type="caution">
    <text evidence="6">The sequence shown here is derived from an EMBL/GenBank/DDBJ whole genome shotgun (WGS) entry which is preliminary data.</text>
</comment>
<dbReference type="Gene3D" id="3.20.70.20">
    <property type="match status" value="2"/>
</dbReference>
<keyword evidence="7" id="KW-1185">Reference proteome</keyword>
<dbReference type="SUPFAM" id="SSF51998">
    <property type="entry name" value="PFL-like glycyl radical enzymes"/>
    <property type="match status" value="1"/>
</dbReference>
<accession>A0ABQ9YME4</accession>
<dbReference type="InterPro" id="IPR050862">
    <property type="entry name" value="RdRp_reductase_class-2"/>
</dbReference>
<dbReference type="Gene3D" id="3.80.10.10">
    <property type="entry name" value="Ribonuclease Inhibitor"/>
    <property type="match status" value="2"/>
</dbReference>
<feature type="domain" description="F-box/LRR-repeat protein 15-like leucin rich repeat" evidence="5">
    <location>
        <begin position="113"/>
        <end position="305"/>
    </location>
</feature>
<protein>
    <submittedName>
        <fullName evidence="6">Adenosylcobalamin-dependent ribonucleoside-triphosphate reductase</fullName>
        <ecNumber evidence="6">1.17.4.2</ecNumber>
    </submittedName>
</protein>
<evidence type="ECO:0000313" key="6">
    <source>
        <dbReference type="EMBL" id="KAK2964714.1"/>
    </source>
</evidence>
<dbReference type="SMART" id="SM00367">
    <property type="entry name" value="LRR_CC"/>
    <property type="match status" value="8"/>
</dbReference>
<dbReference type="SUPFAM" id="SSF81383">
    <property type="entry name" value="F-box domain"/>
    <property type="match status" value="1"/>
</dbReference>
<organism evidence="6 7">
    <name type="scientific">Blattamonas nauphoetae</name>
    <dbReference type="NCBI Taxonomy" id="2049346"/>
    <lineage>
        <taxon>Eukaryota</taxon>
        <taxon>Metamonada</taxon>
        <taxon>Preaxostyla</taxon>
        <taxon>Oxymonadida</taxon>
        <taxon>Blattamonas</taxon>
    </lineage>
</organism>
<evidence type="ECO:0000256" key="2">
    <source>
        <dbReference type="ARBA" id="ARBA00022628"/>
    </source>
</evidence>
<comment type="cofactor">
    <cofactor evidence="1">
        <name>adenosylcob(III)alamin</name>
        <dbReference type="ChEBI" id="CHEBI:18408"/>
    </cofactor>
</comment>
<dbReference type="Gene3D" id="3.30.1620.10">
    <property type="entry name" value="b-12 dependent (class ii) ribonucleotide reductase, Chain A, Domain 2"/>
    <property type="match status" value="1"/>
</dbReference>
<evidence type="ECO:0000256" key="1">
    <source>
        <dbReference type="ARBA" id="ARBA00001922"/>
    </source>
</evidence>